<protein>
    <submittedName>
        <fullName evidence="1">Radical SAM protein with 4Fe4S-binding SPASM domain</fullName>
    </submittedName>
</protein>
<sequence length="101" mass="11599">MWIYIILVFLYIIFLNAIPLVFAILSNGNIVPCLGLKDLAIGKIDDIYGIFTEDKLLKYWDMSNREIVQCKDCGLKYACNDCRSLETRLGASIDEKITCRR</sequence>
<reference evidence="1 2" key="1">
    <citation type="submission" date="2018-06" db="EMBL/GenBank/DDBJ databases">
        <title>Genomic Encyclopedia of Type Strains, Phase IV (KMG-IV): sequencing the most valuable type-strain genomes for metagenomic binning, comparative biology and taxonomic classification.</title>
        <authorList>
            <person name="Goeker M."/>
        </authorList>
    </citation>
    <scope>NUCLEOTIDE SEQUENCE [LARGE SCALE GENOMIC DNA]</scope>
    <source>
        <strain evidence="1 2">DSM 22112</strain>
    </source>
</reference>
<dbReference type="EMBL" id="QNRX01000007">
    <property type="protein sequence ID" value="RBP65363.1"/>
    <property type="molecule type" value="Genomic_DNA"/>
</dbReference>
<accession>A0A366IB11</accession>
<dbReference type="RefSeq" id="WP_170128218.1">
    <property type="nucleotide sequence ID" value="NZ_QNRX01000007.1"/>
</dbReference>
<evidence type="ECO:0000313" key="2">
    <source>
        <dbReference type="Proteomes" id="UP000253490"/>
    </source>
</evidence>
<proteinExistence type="predicted"/>
<dbReference type="AlphaFoldDB" id="A0A366IB11"/>
<keyword evidence="2" id="KW-1185">Reference proteome</keyword>
<name>A0A366IB11_9FIRM</name>
<dbReference type="Gene3D" id="3.20.20.70">
    <property type="entry name" value="Aldolase class I"/>
    <property type="match status" value="1"/>
</dbReference>
<evidence type="ECO:0000313" key="1">
    <source>
        <dbReference type="EMBL" id="RBP65363.1"/>
    </source>
</evidence>
<dbReference type="InterPro" id="IPR023885">
    <property type="entry name" value="4Fe4S-binding_SPASM_dom"/>
</dbReference>
<dbReference type="NCBIfam" id="TIGR04085">
    <property type="entry name" value="rSAM_more_4Fe4S"/>
    <property type="match status" value="1"/>
</dbReference>
<comment type="caution">
    <text evidence="1">The sequence shown here is derived from an EMBL/GenBank/DDBJ whole genome shotgun (WGS) entry which is preliminary data.</text>
</comment>
<organism evidence="1 2">
    <name type="scientific">Alkalibaculum bacchi</name>
    <dbReference type="NCBI Taxonomy" id="645887"/>
    <lineage>
        <taxon>Bacteria</taxon>
        <taxon>Bacillati</taxon>
        <taxon>Bacillota</taxon>
        <taxon>Clostridia</taxon>
        <taxon>Eubacteriales</taxon>
        <taxon>Eubacteriaceae</taxon>
        <taxon>Alkalibaculum</taxon>
    </lineage>
</organism>
<gene>
    <name evidence="1" type="ORF">DES36_107103</name>
</gene>
<dbReference type="InterPro" id="IPR013785">
    <property type="entry name" value="Aldolase_TIM"/>
</dbReference>
<dbReference type="Proteomes" id="UP000253490">
    <property type="component" value="Unassembled WGS sequence"/>
</dbReference>